<feature type="region of interest" description="Disordered" evidence="1">
    <location>
        <begin position="203"/>
        <end position="234"/>
    </location>
</feature>
<organism evidence="3 4">
    <name type="scientific">Sphaerisporangium rubeum</name>
    <dbReference type="NCBI Taxonomy" id="321317"/>
    <lineage>
        <taxon>Bacteria</taxon>
        <taxon>Bacillati</taxon>
        <taxon>Actinomycetota</taxon>
        <taxon>Actinomycetes</taxon>
        <taxon>Streptosporangiales</taxon>
        <taxon>Streptosporangiaceae</taxon>
        <taxon>Sphaerisporangium</taxon>
    </lineage>
</organism>
<feature type="transmembrane region" description="Helical" evidence="2">
    <location>
        <begin position="271"/>
        <end position="290"/>
    </location>
</feature>
<accession>A0A7X0IC32</accession>
<reference evidence="3 4" key="1">
    <citation type="submission" date="2020-08" db="EMBL/GenBank/DDBJ databases">
        <title>Sequencing the genomes of 1000 actinobacteria strains.</title>
        <authorList>
            <person name="Klenk H.-P."/>
        </authorList>
    </citation>
    <scope>NUCLEOTIDE SEQUENCE [LARGE SCALE GENOMIC DNA]</scope>
    <source>
        <strain evidence="3 4">DSM 44936</strain>
    </source>
</reference>
<dbReference type="RefSeq" id="WP_184978941.1">
    <property type="nucleotide sequence ID" value="NZ_BAAALO010000025.1"/>
</dbReference>
<dbReference type="Proteomes" id="UP000555564">
    <property type="component" value="Unassembled WGS sequence"/>
</dbReference>
<feature type="region of interest" description="Disordered" evidence="1">
    <location>
        <begin position="244"/>
        <end position="263"/>
    </location>
</feature>
<name>A0A7X0IC32_9ACTN</name>
<keyword evidence="2" id="KW-0812">Transmembrane</keyword>
<evidence type="ECO:0000256" key="2">
    <source>
        <dbReference type="SAM" id="Phobius"/>
    </source>
</evidence>
<evidence type="ECO:0000313" key="4">
    <source>
        <dbReference type="Proteomes" id="UP000555564"/>
    </source>
</evidence>
<dbReference type="EMBL" id="JACHIU010000001">
    <property type="protein sequence ID" value="MBB6471774.1"/>
    <property type="molecule type" value="Genomic_DNA"/>
</dbReference>
<evidence type="ECO:0000256" key="1">
    <source>
        <dbReference type="SAM" id="MobiDB-lite"/>
    </source>
</evidence>
<feature type="compositionally biased region" description="Gly residues" evidence="1">
    <location>
        <begin position="253"/>
        <end position="263"/>
    </location>
</feature>
<feature type="compositionally biased region" description="Low complexity" evidence="1">
    <location>
        <begin position="203"/>
        <end position="231"/>
    </location>
</feature>
<proteinExistence type="predicted"/>
<keyword evidence="2" id="KW-0472">Membrane</keyword>
<gene>
    <name evidence="3" type="ORF">BJ992_001205</name>
</gene>
<dbReference type="AlphaFoldDB" id="A0A7X0IC32"/>
<feature type="compositionally biased region" description="Polar residues" evidence="1">
    <location>
        <begin position="117"/>
        <end position="132"/>
    </location>
</feature>
<protein>
    <submittedName>
        <fullName evidence="3">Uncharacterized protein</fullName>
    </submittedName>
</protein>
<feature type="region of interest" description="Disordered" evidence="1">
    <location>
        <begin position="117"/>
        <end position="139"/>
    </location>
</feature>
<evidence type="ECO:0000313" key="3">
    <source>
        <dbReference type="EMBL" id="MBB6471774.1"/>
    </source>
</evidence>
<sequence length="298" mass="29284">MLKSRARRRVATRAVVAGTMGAALIGLFPALSAAVGPVPVTYTCTPPAGSPAYNFSVTLTGPTTAAVLNQPVTVTWGIAQTSPSPALTASAAGVPTTATITVEGDLEAIGQPILPSPSATTVSPAATQTPGTSLAPGAPLPIPTLRATLTPTATGTFYVRPGTFSLRVSTGTTGTDTIYDCTVPAAASPASATPPALAIGVGTAGASPSTSASPTVTPTATPTPTLTSPTPRQTRTVYETVTSGPRNQVTRTPGGGAATGGGGGIGPDARLFLAVGSAMVLAAGAGGLMMRRRRPERG</sequence>
<comment type="caution">
    <text evidence="3">The sequence shown here is derived from an EMBL/GenBank/DDBJ whole genome shotgun (WGS) entry which is preliminary data.</text>
</comment>
<keyword evidence="2" id="KW-1133">Transmembrane helix</keyword>
<keyword evidence="4" id="KW-1185">Reference proteome</keyword>